<dbReference type="Pfam" id="PF01451">
    <property type="entry name" value="LMWPc"/>
    <property type="match status" value="1"/>
</dbReference>
<dbReference type="Gene3D" id="3.40.50.2300">
    <property type="match status" value="1"/>
</dbReference>
<dbReference type="GO" id="GO:0004725">
    <property type="term" value="F:protein tyrosine phosphatase activity"/>
    <property type="evidence" value="ECO:0007669"/>
    <property type="project" value="UniProtKB-EC"/>
</dbReference>
<dbReference type="InterPro" id="IPR017867">
    <property type="entry name" value="Tyr_phospatase_low_mol_wt"/>
</dbReference>
<evidence type="ECO:0000256" key="3">
    <source>
        <dbReference type="ARBA" id="ARBA00022801"/>
    </source>
</evidence>
<keyword evidence="7" id="KW-1185">Reference proteome</keyword>
<dbReference type="RefSeq" id="WP_307152525.1">
    <property type="nucleotide sequence ID" value="NZ_JAUSUK010000001.1"/>
</dbReference>
<name>A0ABU0C105_9BRAD</name>
<evidence type="ECO:0000256" key="4">
    <source>
        <dbReference type="ARBA" id="ARBA00022912"/>
    </source>
</evidence>
<dbReference type="SUPFAM" id="SSF52788">
    <property type="entry name" value="Phosphotyrosine protein phosphatases I"/>
    <property type="match status" value="1"/>
</dbReference>
<dbReference type="InterPro" id="IPR023485">
    <property type="entry name" value="Ptyr_pPase"/>
</dbReference>
<evidence type="ECO:0000259" key="5">
    <source>
        <dbReference type="SMART" id="SM00226"/>
    </source>
</evidence>
<gene>
    <name evidence="6" type="ORF">J2R99_000059</name>
</gene>
<protein>
    <recommendedName>
        <fullName evidence="2">protein-tyrosine-phosphatase</fullName>
        <ecNumber evidence="2">3.1.3.48</ecNumber>
    </recommendedName>
</protein>
<dbReference type="EMBL" id="JAUSUK010000001">
    <property type="protein sequence ID" value="MDQ0324210.1"/>
    <property type="molecule type" value="Genomic_DNA"/>
</dbReference>
<dbReference type="PANTHER" id="PTHR11717:SF7">
    <property type="entry name" value="LOW MOLECULAR WEIGHT PHOSPHOTYROSINE PROTEIN PHOSPHATASE"/>
    <property type="match status" value="1"/>
</dbReference>
<sequence>MKRRSHVQLQGGERPSVLFVCLGNICRSPLAEAAFRQEAEAQGIGVDVDSAGMGDWHVGEAPDPRAQAVARRHGVDVAACRARTVTRQDFYRFTHIVALDRENLAALERLAPPDATARLSLLLDHVKGREGEPVADPYFGGDEGFETTWSDVSAGAHGLAQHLKVRA</sequence>
<keyword evidence="4" id="KW-0904">Protein phosphatase</keyword>
<evidence type="ECO:0000256" key="2">
    <source>
        <dbReference type="ARBA" id="ARBA00013064"/>
    </source>
</evidence>
<comment type="similarity">
    <text evidence="1">Belongs to the low molecular weight phosphotyrosine protein phosphatase family.</text>
</comment>
<dbReference type="InterPro" id="IPR036196">
    <property type="entry name" value="Ptyr_pPase_sf"/>
</dbReference>
<evidence type="ECO:0000256" key="1">
    <source>
        <dbReference type="ARBA" id="ARBA00011063"/>
    </source>
</evidence>
<dbReference type="Proteomes" id="UP001230253">
    <property type="component" value="Unassembled WGS sequence"/>
</dbReference>
<organism evidence="6 7">
    <name type="scientific">Rhodopseudomonas julia</name>
    <dbReference type="NCBI Taxonomy" id="200617"/>
    <lineage>
        <taxon>Bacteria</taxon>
        <taxon>Pseudomonadati</taxon>
        <taxon>Pseudomonadota</taxon>
        <taxon>Alphaproteobacteria</taxon>
        <taxon>Hyphomicrobiales</taxon>
        <taxon>Nitrobacteraceae</taxon>
        <taxon>Rhodopseudomonas</taxon>
    </lineage>
</organism>
<dbReference type="InterPro" id="IPR050438">
    <property type="entry name" value="LMW_PTPase"/>
</dbReference>
<keyword evidence="3 6" id="KW-0378">Hydrolase</keyword>
<dbReference type="SMART" id="SM00226">
    <property type="entry name" value="LMWPc"/>
    <property type="match status" value="1"/>
</dbReference>
<dbReference type="PRINTS" id="PR00719">
    <property type="entry name" value="LMWPTPASE"/>
</dbReference>
<dbReference type="EC" id="3.1.3.48" evidence="2"/>
<dbReference type="CDD" id="cd16343">
    <property type="entry name" value="LMWPTP"/>
    <property type="match status" value="1"/>
</dbReference>
<reference evidence="6 7" key="1">
    <citation type="submission" date="2023-07" db="EMBL/GenBank/DDBJ databases">
        <title>Genomic Encyclopedia of Type Strains, Phase IV (KMG-IV): sequencing the most valuable type-strain genomes for metagenomic binning, comparative biology and taxonomic classification.</title>
        <authorList>
            <person name="Goeker M."/>
        </authorList>
    </citation>
    <scope>NUCLEOTIDE SEQUENCE [LARGE SCALE GENOMIC DNA]</scope>
    <source>
        <strain evidence="6 7">DSM 11549</strain>
    </source>
</reference>
<dbReference type="PANTHER" id="PTHR11717">
    <property type="entry name" value="LOW MOLECULAR WEIGHT PROTEIN TYROSINE PHOSPHATASE"/>
    <property type="match status" value="1"/>
</dbReference>
<feature type="domain" description="Phosphotyrosine protein phosphatase I" evidence="5">
    <location>
        <begin position="15"/>
        <end position="162"/>
    </location>
</feature>
<comment type="caution">
    <text evidence="6">The sequence shown here is derived from an EMBL/GenBank/DDBJ whole genome shotgun (WGS) entry which is preliminary data.</text>
</comment>
<evidence type="ECO:0000313" key="6">
    <source>
        <dbReference type="EMBL" id="MDQ0324210.1"/>
    </source>
</evidence>
<proteinExistence type="inferred from homology"/>
<evidence type="ECO:0000313" key="7">
    <source>
        <dbReference type="Proteomes" id="UP001230253"/>
    </source>
</evidence>
<accession>A0ABU0C105</accession>